<comment type="caution">
    <text evidence="4">The sequence shown here is derived from an EMBL/GenBank/DDBJ whole genome shotgun (WGS) entry which is preliminary data.</text>
</comment>
<evidence type="ECO:0000313" key="4">
    <source>
        <dbReference type="EMBL" id="MDT0264480.1"/>
    </source>
</evidence>
<evidence type="ECO:0000256" key="1">
    <source>
        <dbReference type="ARBA" id="ARBA00023125"/>
    </source>
</evidence>
<name>A0ABU2JHL5_9ACTN</name>
<dbReference type="Proteomes" id="UP001183176">
    <property type="component" value="Unassembled WGS sequence"/>
</dbReference>
<gene>
    <name evidence="4" type="ORF">RM423_24305</name>
</gene>
<dbReference type="PANTHER" id="PTHR30349:SF90">
    <property type="entry name" value="TYROSINE RECOMBINASE XERD"/>
    <property type="match status" value="1"/>
</dbReference>
<dbReference type="Gene3D" id="1.10.443.10">
    <property type="entry name" value="Intergrase catalytic core"/>
    <property type="match status" value="1"/>
</dbReference>
<dbReference type="Gene3D" id="1.10.150.130">
    <property type="match status" value="1"/>
</dbReference>
<evidence type="ECO:0000313" key="5">
    <source>
        <dbReference type="Proteomes" id="UP001183176"/>
    </source>
</evidence>
<dbReference type="SUPFAM" id="SSF56349">
    <property type="entry name" value="DNA breaking-rejoining enzymes"/>
    <property type="match status" value="1"/>
</dbReference>
<accession>A0ABU2JHL5</accession>
<keyword evidence="1" id="KW-0238">DNA-binding</keyword>
<dbReference type="InterPro" id="IPR002104">
    <property type="entry name" value="Integrase_catalytic"/>
</dbReference>
<evidence type="ECO:0000259" key="3">
    <source>
        <dbReference type="PROSITE" id="PS51898"/>
    </source>
</evidence>
<keyword evidence="2" id="KW-0233">DNA recombination</keyword>
<dbReference type="PROSITE" id="PS51898">
    <property type="entry name" value="TYR_RECOMBINASE"/>
    <property type="match status" value="1"/>
</dbReference>
<dbReference type="InterPro" id="IPR010998">
    <property type="entry name" value="Integrase_recombinase_N"/>
</dbReference>
<feature type="domain" description="Tyr recombinase" evidence="3">
    <location>
        <begin position="168"/>
        <end position="348"/>
    </location>
</feature>
<protein>
    <submittedName>
        <fullName evidence="4">Site-specific integrase</fullName>
    </submittedName>
</protein>
<evidence type="ECO:0000256" key="2">
    <source>
        <dbReference type="ARBA" id="ARBA00023172"/>
    </source>
</evidence>
<dbReference type="InterPro" id="IPR011010">
    <property type="entry name" value="DNA_brk_join_enz"/>
</dbReference>
<dbReference type="PANTHER" id="PTHR30349">
    <property type="entry name" value="PHAGE INTEGRASE-RELATED"/>
    <property type="match status" value="1"/>
</dbReference>
<sequence>MSERDLAVGELTPLVVDDFLADRRSRCRTAAVSRRWVGAVLRALHGQGVVPETEPVVATGRELLLEEFRRWLRAERGLAAESVRCYSGQAGKFLADVPDPLGDSLAALDAAAVTAFIVAQARSADSVWSAKAQITATRALLRFLHVQGLIPVSLTAAVPGVAGWRLAALPRGLSREQVQALLAAHDTTTAVGLRDHALLVMLARLGMRGAEAAALRLEDVDWRGGQIVVRGKGARVERLPLQAEVGAALAAYVTDARPSCDCTSVFVTVRAPFQPLTATAVRAIMGRTCRRAGMPRVGAHRLRHSLATDLLRAGAPLAEVGQVLRHRSQLSTAAYAKVDYDTLQTLAQPWPGSAR</sequence>
<proteinExistence type="predicted"/>
<dbReference type="EMBL" id="JAVREH010000122">
    <property type="protein sequence ID" value="MDT0264480.1"/>
    <property type="molecule type" value="Genomic_DNA"/>
</dbReference>
<dbReference type="CDD" id="cd01188">
    <property type="entry name" value="INT_RitA_C_like"/>
    <property type="match status" value="1"/>
</dbReference>
<dbReference type="InterPro" id="IPR013762">
    <property type="entry name" value="Integrase-like_cat_sf"/>
</dbReference>
<dbReference type="Pfam" id="PF00589">
    <property type="entry name" value="Phage_integrase"/>
    <property type="match status" value="1"/>
</dbReference>
<dbReference type="InterPro" id="IPR050090">
    <property type="entry name" value="Tyrosine_recombinase_XerCD"/>
</dbReference>
<reference evidence="5" key="1">
    <citation type="submission" date="2023-07" db="EMBL/GenBank/DDBJ databases">
        <title>30 novel species of actinomycetes from the DSMZ collection.</title>
        <authorList>
            <person name="Nouioui I."/>
        </authorList>
    </citation>
    <scope>NUCLEOTIDE SEQUENCE [LARGE SCALE GENOMIC DNA]</scope>
    <source>
        <strain evidence="5">DSM 44399</strain>
    </source>
</reference>
<organism evidence="4 5">
    <name type="scientific">Jatrophihabitans lederbergiae</name>
    <dbReference type="NCBI Taxonomy" id="3075547"/>
    <lineage>
        <taxon>Bacteria</taxon>
        <taxon>Bacillati</taxon>
        <taxon>Actinomycetota</taxon>
        <taxon>Actinomycetes</taxon>
        <taxon>Jatrophihabitantales</taxon>
        <taxon>Jatrophihabitantaceae</taxon>
        <taxon>Jatrophihabitans</taxon>
    </lineage>
</organism>
<keyword evidence="5" id="KW-1185">Reference proteome</keyword>